<dbReference type="OrthoDB" id="7304934at2"/>
<dbReference type="AlphaFoldDB" id="C8S4M1"/>
<sequence>MTPASLCLALALLAPLPALAQTPLTAAEFEAFVSGKTLTYATQGEVYGAETYLPGRKVVWHGPDEGCVKGSWTETDGQLCFVYDDDPAPICWTLVPVGAGLEGQITGDPPDTEATVLTPTDQPVPCDLTK</sequence>
<proteinExistence type="predicted"/>
<feature type="chain" id="PRO_5002990547" evidence="2">
    <location>
        <begin position="21"/>
        <end position="130"/>
    </location>
</feature>
<accession>C8S4M1</accession>
<protein>
    <submittedName>
        <fullName evidence="3">Uncharacterized protein</fullName>
    </submittedName>
</protein>
<dbReference type="EMBL" id="ACYY01000026">
    <property type="protein sequence ID" value="EEW24104.1"/>
    <property type="molecule type" value="Genomic_DNA"/>
</dbReference>
<keyword evidence="2" id="KW-0732">Signal</keyword>
<dbReference type="STRING" id="371731.Rsw2DRAFT_2999"/>
<reference evidence="3 4" key="1">
    <citation type="submission" date="2009-08" db="EMBL/GenBank/DDBJ databases">
        <title>The draft genome of Rhodobacter sp. SW2.</title>
        <authorList>
            <consortium name="US DOE Joint Genome Institute (JGI-PGF)"/>
            <person name="Lucas S."/>
            <person name="Copeland A."/>
            <person name="Lapidus A."/>
            <person name="Glavina del Rio T."/>
            <person name="Tice H."/>
            <person name="Bruce D."/>
            <person name="Goodwin L."/>
            <person name="Pitluck S."/>
            <person name="Larimer F."/>
            <person name="Land M.L."/>
            <person name="Hauser L."/>
            <person name="Emerson D."/>
        </authorList>
    </citation>
    <scope>NUCLEOTIDE SEQUENCE [LARGE SCALE GENOMIC DNA]</scope>
    <source>
        <strain evidence="3 4">SW2</strain>
    </source>
</reference>
<comment type="caution">
    <text evidence="3">The sequence shown here is derived from an EMBL/GenBank/DDBJ whole genome shotgun (WGS) entry which is preliminary data.</text>
</comment>
<dbReference type="RefSeq" id="WP_008032427.1">
    <property type="nucleotide sequence ID" value="NZ_ACYY01000026.1"/>
</dbReference>
<gene>
    <name evidence="3" type="ORF">Rsw2DRAFT_2999</name>
</gene>
<evidence type="ECO:0000313" key="3">
    <source>
        <dbReference type="EMBL" id="EEW24104.1"/>
    </source>
</evidence>
<evidence type="ECO:0000313" key="4">
    <source>
        <dbReference type="Proteomes" id="UP000010121"/>
    </source>
</evidence>
<keyword evidence="4" id="KW-1185">Reference proteome</keyword>
<evidence type="ECO:0000256" key="2">
    <source>
        <dbReference type="SAM" id="SignalP"/>
    </source>
</evidence>
<feature type="region of interest" description="Disordered" evidence="1">
    <location>
        <begin position="108"/>
        <end position="130"/>
    </location>
</feature>
<feature type="signal peptide" evidence="2">
    <location>
        <begin position="1"/>
        <end position="20"/>
    </location>
</feature>
<dbReference type="Proteomes" id="UP000010121">
    <property type="component" value="Unassembled WGS sequence"/>
</dbReference>
<name>C8S4M1_9RHOB</name>
<evidence type="ECO:0000256" key="1">
    <source>
        <dbReference type="SAM" id="MobiDB-lite"/>
    </source>
</evidence>
<organism evidence="3 4">
    <name type="scientific">Rhodobacter ferrooxidans</name>
    <dbReference type="NCBI Taxonomy" id="371731"/>
    <lineage>
        <taxon>Bacteria</taxon>
        <taxon>Pseudomonadati</taxon>
        <taxon>Pseudomonadota</taxon>
        <taxon>Alphaproteobacteria</taxon>
        <taxon>Rhodobacterales</taxon>
        <taxon>Rhodobacter group</taxon>
        <taxon>Rhodobacter</taxon>
    </lineage>
</organism>